<dbReference type="Proteomes" id="UP000235392">
    <property type="component" value="Unassembled WGS sequence"/>
</dbReference>
<dbReference type="EMBL" id="PGCI01000608">
    <property type="protein sequence ID" value="PLW24480.1"/>
    <property type="molecule type" value="Genomic_DNA"/>
</dbReference>
<feature type="compositionally biased region" description="Basic and acidic residues" evidence="1">
    <location>
        <begin position="496"/>
        <end position="543"/>
    </location>
</feature>
<feature type="region of interest" description="Disordered" evidence="1">
    <location>
        <begin position="149"/>
        <end position="181"/>
    </location>
</feature>
<dbReference type="PANTHER" id="PTHR33050:SF7">
    <property type="entry name" value="RIBONUCLEASE H"/>
    <property type="match status" value="1"/>
</dbReference>
<feature type="region of interest" description="Disordered" evidence="1">
    <location>
        <begin position="215"/>
        <end position="241"/>
    </location>
</feature>
<feature type="compositionally biased region" description="Basic and acidic residues" evidence="1">
    <location>
        <begin position="222"/>
        <end position="231"/>
    </location>
</feature>
<evidence type="ECO:0000313" key="3">
    <source>
        <dbReference type="Proteomes" id="UP000235392"/>
    </source>
</evidence>
<dbReference type="AlphaFoldDB" id="A0A2N5TG54"/>
<feature type="compositionally biased region" description="Basic and acidic residues" evidence="1">
    <location>
        <begin position="95"/>
        <end position="104"/>
    </location>
</feature>
<organism evidence="2 3">
    <name type="scientific">Puccinia coronata f. sp. avenae</name>
    <dbReference type="NCBI Taxonomy" id="200324"/>
    <lineage>
        <taxon>Eukaryota</taxon>
        <taxon>Fungi</taxon>
        <taxon>Dikarya</taxon>
        <taxon>Basidiomycota</taxon>
        <taxon>Pucciniomycotina</taxon>
        <taxon>Pucciniomycetes</taxon>
        <taxon>Pucciniales</taxon>
        <taxon>Pucciniaceae</taxon>
        <taxon>Puccinia</taxon>
    </lineage>
</organism>
<sequence>MEGLRRRVGACGAQLTWVAGATGPRVRALEPATTCRPAGALFHRRQGLDQKLDYSRFLRKSRLMENRSVTAPSAAAPTRDELTAAEALLEQKRRAAADYQEGRRNQAGTGTQTAGTGTTTPASGGTPAQGQQKENEPNRLSDIIGLLGDTIVGGDRRSDRPATSSEEPSRGGAEPSDATKDQSFLLRAARQATERGAHQEANALLRSLAALFPERTQTLADNPERRYEEAPTKATARPKQANPIIASQPSQTVETAVENPIQREGAVSFIVGEIPTHSYHGLPAFYDKNVKALKGSIPLTIFDPLWQQQAAAHHTERRNVEQTSTDEQRYTGLPAPGEWSQSYAQWSRNYQSFVAALRDLYQMPTISGWFQTHREKVDDLMRRRGFCAGFRYDLAVRANAFQCDMIRHDTSVFPDVSKWRDEIKVDVISETQQRGEVQYIDNPYIVGGPKEFFDPHTGIEKLAQAKKTNSDTRPKGQNPPGRGGRGRWEPYPQGGGRDEDRQRGGGDGTRYRNYRDDRRDHRNNRDGQRGLQDHSDKPTDRVRGYKAQQGASKEIQRGQGKPMSPEADSNECVKPTERPDPTWPREVGCEMNIPAWETALLAAGLSDAYADVIQGFKQGFPQGIPDHTLGDWQWYTPPNHESAYLAKKEIEANLERELAAGRMFGPFTHEEVAQQFKFFRTSPLGTAVNSDGSVRPINDLSFPYRRRGLPSVNSLVDKAEFETTWDDFKAVTRFLKQNTDEYLLGLFDWEKAYRQIPTKMDQWPFLMVKNFDGKILLDTRITFGGVAGCGSFGRPADAWKDIMAKEFDVTHIFRWVDDNLFVKKRSSPVTMAQIVKRSLELGVMTNSKKYSEFSERQKYIGFLWDGAARTVEFPPGKREERISQVKQFLVPDAKFTAHEAEVLSGRLNHVTYLLPQLQCYLRSLYQWQMEWVNLSAKRPITPAICDDLNRWLSTLQEFTAARIIPDPDPTDVGWVGDASLSYGIGVIIGKRWGRFQLIQNPTKKGDGNPIPWLETVAIRLGVIMLLKIGATPGKLFTVLTDNTTTHSTARQRKCRDMQVNEEWKVIQAILLREQIDIRAIWIASGENRADGLSRGRLDGHLTKDRLEIDMPRDLHNYIVQT</sequence>
<evidence type="ECO:0000256" key="1">
    <source>
        <dbReference type="SAM" id="MobiDB-lite"/>
    </source>
</evidence>
<gene>
    <name evidence="2" type="ORF">PCASD_07475</name>
</gene>
<dbReference type="InterPro" id="IPR052055">
    <property type="entry name" value="Hepadnavirus_pol/RT"/>
</dbReference>
<dbReference type="PANTHER" id="PTHR33050">
    <property type="entry name" value="REVERSE TRANSCRIPTASE DOMAIN-CONTAINING PROTEIN"/>
    <property type="match status" value="1"/>
</dbReference>
<protein>
    <recommendedName>
        <fullName evidence="4">Reverse transcriptase domain-containing protein</fullName>
    </recommendedName>
</protein>
<feature type="region of interest" description="Disordered" evidence="1">
    <location>
        <begin position="464"/>
        <end position="586"/>
    </location>
</feature>
<name>A0A2N5TG54_9BASI</name>
<evidence type="ECO:0000313" key="2">
    <source>
        <dbReference type="EMBL" id="PLW24480.1"/>
    </source>
</evidence>
<evidence type="ECO:0008006" key="4">
    <source>
        <dbReference type="Google" id="ProtNLM"/>
    </source>
</evidence>
<feature type="region of interest" description="Disordered" evidence="1">
    <location>
        <begin position="95"/>
        <end position="137"/>
    </location>
</feature>
<proteinExistence type="predicted"/>
<comment type="caution">
    <text evidence="2">The sequence shown here is derived from an EMBL/GenBank/DDBJ whole genome shotgun (WGS) entry which is preliminary data.</text>
</comment>
<feature type="compositionally biased region" description="Low complexity" evidence="1">
    <location>
        <begin position="106"/>
        <end position="130"/>
    </location>
</feature>
<reference evidence="2 3" key="1">
    <citation type="submission" date="2017-11" db="EMBL/GenBank/DDBJ databases">
        <title>De novo assembly and phasing of dikaryotic genomes from two isolates of Puccinia coronata f. sp. avenae, the causal agent of oat crown rust.</title>
        <authorList>
            <person name="Miller M.E."/>
            <person name="Zhang Y."/>
            <person name="Omidvar V."/>
            <person name="Sperschneider J."/>
            <person name="Schwessinger B."/>
            <person name="Raley C."/>
            <person name="Palmer J.M."/>
            <person name="Garnica D."/>
            <person name="Upadhyaya N."/>
            <person name="Rathjen J."/>
            <person name="Taylor J.M."/>
            <person name="Park R.F."/>
            <person name="Dodds P.N."/>
            <person name="Hirsch C.D."/>
            <person name="Kianian S.F."/>
            <person name="Figueroa M."/>
        </authorList>
    </citation>
    <scope>NUCLEOTIDE SEQUENCE [LARGE SCALE GENOMIC DNA]</scope>
    <source>
        <strain evidence="2">12SD80</strain>
    </source>
</reference>
<accession>A0A2N5TG54</accession>